<dbReference type="Gene3D" id="3.40.30.10">
    <property type="entry name" value="Glutaredoxin"/>
    <property type="match status" value="1"/>
</dbReference>
<feature type="domain" description="Glutaredoxin" evidence="2">
    <location>
        <begin position="31"/>
        <end position="75"/>
    </location>
</feature>
<dbReference type="Proteomes" id="UP000800984">
    <property type="component" value="Unassembled WGS sequence"/>
</dbReference>
<feature type="signal peptide" evidence="1">
    <location>
        <begin position="1"/>
        <end position="19"/>
    </location>
</feature>
<gene>
    <name evidence="3" type="ORF">G4D72_09035</name>
</gene>
<keyword evidence="4" id="KW-1185">Reference proteome</keyword>
<reference evidence="3 4" key="1">
    <citation type="submission" date="2020-02" db="EMBL/GenBank/DDBJ databases">
        <authorList>
            <person name="Chen W.-M."/>
        </authorList>
    </citation>
    <scope>NUCLEOTIDE SEQUENCE [LARGE SCALE GENOMIC DNA]</scope>
    <source>
        <strain evidence="3 4">KDG-16</strain>
    </source>
</reference>
<dbReference type="Pfam" id="PF00462">
    <property type="entry name" value="Glutaredoxin"/>
    <property type="match status" value="1"/>
</dbReference>
<name>A0ABX0I4Y7_9FLAO</name>
<evidence type="ECO:0000259" key="2">
    <source>
        <dbReference type="Pfam" id="PF00462"/>
    </source>
</evidence>
<dbReference type="InterPro" id="IPR002109">
    <property type="entry name" value="Glutaredoxin"/>
</dbReference>
<sequence length="112" mass="12767">MKKLICVLFMIFGMFSANAQQKNTKSEVKKVIIYGSDECHHCTDTKAFLTQNKISFEFFDIDKNPEALKEMLLKLKNANISTQNLGIPVVDKNGVIFTNTGVFEEFLQKLKN</sequence>
<keyword evidence="1" id="KW-0732">Signal</keyword>
<evidence type="ECO:0000256" key="1">
    <source>
        <dbReference type="SAM" id="SignalP"/>
    </source>
</evidence>
<proteinExistence type="predicted"/>
<dbReference type="SUPFAM" id="SSF52833">
    <property type="entry name" value="Thioredoxin-like"/>
    <property type="match status" value="1"/>
</dbReference>
<evidence type="ECO:0000313" key="4">
    <source>
        <dbReference type="Proteomes" id="UP000800984"/>
    </source>
</evidence>
<comment type="caution">
    <text evidence="3">The sequence shown here is derived from an EMBL/GenBank/DDBJ whole genome shotgun (WGS) entry which is preliminary data.</text>
</comment>
<protein>
    <submittedName>
        <fullName evidence="3">Glutaredoxin family protein</fullName>
    </submittedName>
</protein>
<evidence type="ECO:0000313" key="3">
    <source>
        <dbReference type="EMBL" id="NHM02250.1"/>
    </source>
</evidence>
<dbReference type="EMBL" id="JAAJBT010000005">
    <property type="protein sequence ID" value="NHM02250.1"/>
    <property type="molecule type" value="Genomic_DNA"/>
</dbReference>
<dbReference type="CDD" id="cd02976">
    <property type="entry name" value="NrdH"/>
    <property type="match status" value="1"/>
</dbReference>
<organism evidence="3 4">
    <name type="scientific">Flavobacterium difficile</name>
    <dbReference type="NCBI Taxonomy" id="2709659"/>
    <lineage>
        <taxon>Bacteria</taxon>
        <taxon>Pseudomonadati</taxon>
        <taxon>Bacteroidota</taxon>
        <taxon>Flavobacteriia</taxon>
        <taxon>Flavobacteriales</taxon>
        <taxon>Flavobacteriaceae</taxon>
        <taxon>Flavobacterium</taxon>
    </lineage>
</organism>
<dbReference type="RefSeq" id="WP_166077359.1">
    <property type="nucleotide sequence ID" value="NZ_JAAJBT010000005.1"/>
</dbReference>
<dbReference type="PROSITE" id="PS51354">
    <property type="entry name" value="GLUTAREDOXIN_2"/>
    <property type="match status" value="1"/>
</dbReference>
<accession>A0ABX0I4Y7</accession>
<dbReference type="InterPro" id="IPR036249">
    <property type="entry name" value="Thioredoxin-like_sf"/>
</dbReference>
<feature type="chain" id="PRO_5046010492" evidence="1">
    <location>
        <begin position="20"/>
        <end position="112"/>
    </location>
</feature>